<evidence type="ECO:0000256" key="4">
    <source>
        <dbReference type="SAM" id="MobiDB-lite"/>
    </source>
</evidence>
<keyword evidence="2 3" id="KW-0687">Ribonucleoprotein</keyword>
<evidence type="ECO:0000256" key="3">
    <source>
        <dbReference type="HAMAP-Rule" id="MF_00545"/>
    </source>
</evidence>
<protein>
    <recommendedName>
        <fullName evidence="3">Small ribosomal subunit protein eS24</fullName>
    </recommendedName>
</protein>
<accession>W7L915</accession>
<dbReference type="PANTHER" id="PTHR10496">
    <property type="entry name" value="40S RIBOSOMAL PROTEIN S24"/>
    <property type="match status" value="1"/>
</dbReference>
<gene>
    <name evidence="3 5" type="primary">rps24e</name>
    <name evidence="5" type="ORF">ASUL_01485</name>
</gene>
<dbReference type="AlphaFoldDB" id="W7L915"/>
<keyword evidence="6" id="KW-1185">Reference proteome</keyword>
<dbReference type="SUPFAM" id="SSF54189">
    <property type="entry name" value="Ribosomal proteins S24e, L23 and L15e"/>
    <property type="match status" value="1"/>
</dbReference>
<name>W7L915_9CREN</name>
<evidence type="ECO:0000313" key="5">
    <source>
        <dbReference type="EMBL" id="EWG08284.1"/>
    </source>
</evidence>
<feature type="compositionally biased region" description="Basic and acidic residues" evidence="4">
    <location>
        <begin position="94"/>
        <end position="103"/>
    </location>
</feature>
<evidence type="ECO:0000256" key="2">
    <source>
        <dbReference type="ARBA" id="ARBA00023274"/>
    </source>
</evidence>
<comment type="similarity">
    <text evidence="3">Belongs to the eukaryotic ribosomal protein eS24 family.</text>
</comment>
<sequence length="118" mass="13491">MSQTQQIKVSDKVQGVVERDTFNKVIERREISIKLFHIGVGTPSREELRKAIAQFLGRPEELVVVRKIFTKYGVGISEARVHIYDKKENLEKYEPKHLLERGTGKKQGGEQSGEQKQG</sequence>
<dbReference type="Proteomes" id="UP000054284">
    <property type="component" value="Unassembled WGS sequence"/>
</dbReference>
<reference evidence="5 6" key="1">
    <citation type="journal article" date="2014" name="Genome Announc.">
        <title>Draft Genome Sequence of the Sulfolobales Archaeon AZ1, Obtained through Metagenomic Analysis of a Mexican Hot Spring.</title>
        <authorList>
            <person name="Servin-Garciduenas L.E."/>
            <person name="Martinez-Romero E."/>
        </authorList>
    </citation>
    <scope>NUCLEOTIDE SEQUENCE [LARGE SCALE GENOMIC DNA]</scope>
    <source>
        <strain evidence="5">AZ1-illumnia</strain>
    </source>
</reference>
<keyword evidence="1 3" id="KW-0689">Ribosomal protein</keyword>
<dbReference type="EMBL" id="ASRH01000001">
    <property type="protein sequence ID" value="EWG08284.1"/>
    <property type="molecule type" value="Genomic_DNA"/>
</dbReference>
<feature type="region of interest" description="Disordered" evidence="4">
    <location>
        <begin position="94"/>
        <end position="118"/>
    </location>
</feature>
<evidence type="ECO:0000256" key="1">
    <source>
        <dbReference type="ARBA" id="ARBA00022980"/>
    </source>
</evidence>
<evidence type="ECO:0000313" key="6">
    <source>
        <dbReference type="Proteomes" id="UP000054284"/>
    </source>
</evidence>
<dbReference type="GO" id="GO:0003735">
    <property type="term" value="F:structural constituent of ribosome"/>
    <property type="evidence" value="ECO:0007669"/>
    <property type="project" value="InterPro"/>
</dbReference>
<dbReference type="Gene3D" id="3.30.70.3370">
    <property type="match status" value="1"/>
</dbReference>
<dbReference type="GO" id="GO:0006412">
    <property type="term" value="P:translation"/>
    <property type="evidence" value="ECO:0007669"/>
    <property type="project" value="UniProtKB-UniRule"/>
</dbReference>
<dbReference type="InterPro" id="IPR053709">
    <property type="entry name" value="eRP_eS24_sf"/>
</dbReference>
<dbReference type="InterPro" id="IPR012678">
    <property type="entry name" value="Ribosomal_uL23/eL15/eS24_sf"/>
</dbReference>
<dbReference type="Pfam" id="PF01282">
    <property type="entry name" value="Ribosomal_S24e"/>
    <property type="match status" value="1"/>
</dbReference>
<dbReference type="GO" id="GO:0005840">
    <property type="term" value="C:ribosome"/>
    <property type="evidence" value="ECO:0007669"/>
    <property type="project" value="UniProtKB-KW"/>
</dbReference>
<dbReference type="GO" id="GO:1990904">
    <property type="term" value="C:ribonucleoprotein complex"/>
    <property type="evidence" value="ECO:0007669"/>
    <property type="project" value="UniProtKB-KW"/>
</dbReference>
<organism evidence="5 6">
    <name type="scientific">Candidatus Aramenus sulfurataquae</name>
    <dbReference type="NCBI Taxonomy" id="1326980"/>
    <lineage>
        <taxon>Archaea</taxon>
        <taxon>Thermoproteota</taxon>
        <taxon>Thermoprotei</taxon>
        <taxon>Sulfolobales</taxon>
        <taxon>Sulfolobaceae</taxon>
        <taxon>Candidatus Aramenus</taxon>
    </lineage>
</organism>
<comment type="caution">
    <text evidence="5">The sequence shown here is derived from an EMBL/GenBank/DDBJ whole genome shotgun (WGS) entry which is preliminary data.</text>
</comment>
<dbReference type="InterPro" id="IPR001976">
    <property type="entry name" value="Ribosomal_eS24"/>
</dbReference>
<dbReference type="HAMAP" id="MF_00545">
    <property type="entry name" value="Ribosomal_eS24"/>
    <property type="match status" value="1"/>
</dbReference>
<proteinExistence type="inferred from homology"/>